<keyword evidence="1" id="KW-0472">Membrane</keyword>
<dbReference type="PANTHER" id="PTHR36978">
    <property type="entry name" value="P-LOOP CONTAINING NUCLEOTIDE TRIPHOSPHATE HYDROLASE"/>
    <property type="match status" value="1"/>
</dbReference>
<protein>
    <recommendedName>
        <fullName evidence="4">NAD dependent epimerase/dehydratase</fullName>
    </recommendedName>
</protein>
<dbReference type="SUPFAM" id="SSF52540">
    <property type="entry name" value="P-loop containing nucleoside triphosphate hydrolases"/>
    <property type="match status" value="1"/>
</dbReference>
<reference evidence="2 3" key="1">
    <citation type="submission" date="2024-01" db="EMBL/GenBank/DDBJ databases">
        <title>Complete genome of Cladobotryum mycophilum ATHUM6906.</title>
        <authorList>
            <person name="Christinaki A.C."/>
            <person name="Myridakis A.I."/>
            <person name="Kouvelis V.N."/>
        </authorList>
    </citation>
    <scope>NUCLEOTIDE SEQUENCE [LARGE SCALE GENOMIC DNA]</scope>
    <source>
        <strain evidence="2 3">ATHUM6906</strain>
    </source>
</reference>
<gene>
    <name evidence="2" type="ORF">PT974_10701</name>
</gene>
<dbReference type="Gene3D" id="3.40.50.300">
    <property type="entry name" value="P-loop containing nucleotide triphosphate hydrolases"/>
    <property type="match status" value="1"/>
</dbReference>
<feature type="transmembrane region" description="Helical" evidence="1">
    <location>
        <begin position="184"/>
        <end position="203"/>
    </location>
</feature>
<evidence type="ECO:0000256" key="1">
    <source>
        <dbReference type="SAM" id="Phobius"/>
    </source>
</evidence>
<dbReference type="Pfam" id="PF17784">
    <property type="entry name" value="Sulfotransfer_4"/>
    <property type="match status" value="1"/>
</dbReference>
<evidence type="ECO:0008006" key="4">
    <source>
        <dbReference type="Google" id="ProtNLM"/>
    </source>
</evidence>
<keyword evidence="3" id="KW-1185">Reference proteome</keyword>
<evidence type="ECO:0000313" key="3">
    <source>
        <dbReference type="Proteomes" id="UP001338125"/>
    </source>
</evidence>
<dbReference type="PANTHER" id="PTHR36978:SF4">
    <property type="entry name" value="P-LOOP CONTAINING NUCLEOSIDE TRIPHOSPHATE HYDROLASE PROTEIN"/>
    <property type="match status" value="1"/>
</dbReference>
<comment type="caution">
    <text evidence="2">The sequence shown here is derived from an EMBL/GenBank/DDBJ whole genome shotgun (WGS) entry which is preliminary data.</text>
</comment>
<keyword evidence="1" id="KW-1133">Transmembrane helix</keyword>
<dbReference type="EMBL" id="JAVFKD010000015">
    <property type="protein sequence ID" value="KAK5989201.1"/>
    <property type="molecule type" value="Genomic_DNA"/>
</dbReference>
<proteinExistence type="predicted"/>
<sequence length="210" mass="24333">MPSYNGKEWSLEDWEKLYGSTEATTDVGGVFAPQLIKTYPVSKVVLTIRDFDQWYKSLDESLLYLMWNDPLEWFLKDYVLRWRGIRLTLPVSKKLILGLFQAKGVDDVRKNACRVYDEHHRMIQEMVPADRLLIYKLGDGWEPLCEFLGKPVPDVEYPRTNDKEWLRSRGESLRRDTYIKASKLLLSWAVSAGAVAVGLVFAWKRAKGLA</sequence>
<dbReference type="InterPro" id="IPR027417">
    <property type="entry name" value="P-loop_NTPase"/>
</dbReference>
<dbReference type="InterPro" id="IPR040632">
    <property type="entry name" value="Sulfotransfer_4"/>
</dbReference>
<evidence type="ECO:0000313" key="2">
    <source>
        <dbReference type="EMBL" id="KAK5989201.1"/>
    </source>
</evidence>
<accession>A0ABR0SAM3</accession>
<organism evidence="2 3">
    <name type="scientific">Cladobotryum mycophilum</name>
    <dbReference type="NCBI Taxonomy" id="491253"/>
    <lineage>
        <taxon>Eukaryota</taxon>
        <taxon>Fungi</taxon>
        <taxon>Dikarya</taxon>
        <taxon>Ascomycota</taxon>
        <taxon>Pezizomycotina</taxon>
        <taxon>Sordariomycetes</taxon>
        <taxon>Hypocreomycetidae</taxon>
        <taxon>Hypocreales</taxon>
        <taxon>Hypocreaceae</taxon>
        <taxon>Cladobotryum</taxon>
    </lineage>
</organism>
<dbReference type="Proteomes" id="UP001338125">
    <property type="component" value="Unassembled WGS sequence"/>
</dbReference>
<keyword evidence="1" id="KW-0812">Transmembrane</keyword>
<name>A0ABR0SAM3_9HYPO</name>